<evidence type="ECO:0000256" key="1">
    <source>
        <dbReference type="ARBA" id="ARBA00004240"/>
    </source>
</evidence>
<evidence type="ECO:0000256" key="2">
    <source>
        <dbReference type="ARBA" id="ARBA00022448"/>
    </source>
</evidence>
<dbReference type="Gene3D" id="2.30.230.10">
    <property type="entry name" value="Lipovitellin, beta-sheet shell regions, chain A"/>
    <property type="match status" value="1"/>
</dbReference>
<dbReference type="GO" id="GO:0005794">
    <property type="term" value="C:Golgi apparatus"/>
    <property type="evidence" value="ECO:0007669"/>
    <property type="project" value="TreeGrafter"/>
</dbReference>
<gene>
    <name evidence="8" type="ORF">DUI87_11973</name>
</gene>
<organism evidence="8 9">
    <name type="scientific">Hirundo rustica rustica</name>
    <dbReference type="NCBI Taxonomy" id="333673"/>
    <lineage>
        <taxon>Eukaryota</taxon>
        <taxon>Metazoa</taxon>
        <taxon>Chordata</taxon>
        <taxon>Craniata</taxon>
        <taxon>Vertebrata</taxon>
        <taxon>Euteleostomi</taxon>
        <taxon>Archelosauria</taxon>
        <taxon>Archosauria</taxon>
        <taxon>Dinosauria</taxon>
        <taxon>Saurischia</taxon>
        <taxon>Theropoda</taxon>
        <taxon>Coelurosauria</taxon>
        <taxon>Aves</taxon>
        <taxon>Neognathae</taxon>
        <taxon>Neoaves</taxon>
        <taxon>Telluraves</taxon>
        <taxon>Australaves</taxon>
        <taxon>Passeriformes</taxon>
        <taxon>Sylvioidea</taxon>
        <taxon>Hirundinidae</taxon>
        <taxon>Hirundo</taxon>
    </lineage>
</organism>
<dbReference type="PANTHER" id="PTHR13024:SF2">
    <property type="entry name" value="MICROSOMAL TRIGLYCERIDE TRANSFER PROTEIN-LIKE"/>
    <property type="match status" value="1"/>
</dbReference>
<keyword evidence="9" id="KW-1185">Reference proteome</keyword>
<dbReference type="InterPro" id="IPR015819">
    <property type="entry name" value="Lipid_transp_b-sht_shell"/>
</dbReference>
<comment type="caution">
    <text evidence="5">Lacks conserved residue(s) required for the propagation of feature annotation.</text>
</comment>
<dbReference type="InterPro" id="IPR001747">
    <property type="entry name" value="Vitellogenin_N"/>
</dbReference>
<comment type="caution">
    <text evidence="8">The sequence shown here is derived from an EMBL/GenBank/DDBJ whole genome shotgun (WGS) entry which is preliminary data.</text>
</comment>
<dbReference type="InterPro" id="IPR039988">
    <property type="entry name" value="MTTP"/>
</dbReference>
<dbReference type="PANTHER" id="PTHR13024">
    <property type="entry name" value="MICROSOMAL TRIGLYCERIDE TRANSFER PROTEIN, LARGE SUBUNIT"/>
    <property type="match status" value="1"/>
</dbReference>
<feature type="domain" description="Vitellogenin" evidence="7">
    <location>
        <begin position="20"/>
        <end position="696"/>
    </location>
</feature>
<reference evidence="8 9" key="1">
    <citation type="submission" date="2018-07" db="EMBL/GenBank/DDBJ databases">
        <title>A high quality draft genome assembly of the barn swallow (H. rustica rustica).</title>
        <authorList>
            <person name="Formenti G."/>
            <person name="Chiara M."/>
            <person name="Poveda L."/>
            <person name="Francoijs K.-J."/>
            <person name="Bonisoli-Alquati A."/>
            <person name="Canova L."/>
            <person name="Gianfranceschi L."/>
            <person name="Horner D.S."/>
            <person name="Saino N."/>
        </authorList>
    </citation>
    <scope>NUCLEOTIDE SEQUENCE [LARGE SCALE GENOMIC DNA]</scope>
    <source>
        <strain evidence="8">Chelidonia</strain>
        <tissue evidence="8">Blood</tissue>
    </source>
</reference>
<dbReference type="GO" id="GO:0005548">
    <property type="term" value="F:phospholipid transporter activity"/>
    <property type="evidence" value="ECO:0007669"/>
    <property type="project" value="InterPro"/>
</dbReference>
<dbReference type="EMBL" id="QRBI01000108">
    <property type="protein sequence ID" value="RMC11847.1"/>
    <property type="molecule type" value="Genomic_DNA"/>
</dbReference>
<protein>
    <recommendedName>
        <fullName evidence="7">Vitellogenin domain-containing protein</fullName>
    </recommendedName>
</protein>
<accession>A0A3M0KXK4</accession>
<evidence type="ECO:0000313" key="9">
    <source>
        <dbReference type="Proteomes" id="UP000269221"/>
    </source>
</evidence>
<dbReference type="GO" id="GO:0042157">
    <property type="term" value="P:lipoprotein metabolic process"/>
    <property type="evidence" value="ECO:0007669"/>
    <property type="project" value="TreeGrafter"/>
</dbReference>
<dbReference type="FunFam" id="1.25.10.20:FF:000001">
    <property type="entry name" value="microsomal triglyceride transfer protein large subunit"/>
    <property type="match status" value="1"/>
</dbReference>
<name>A0A3M0KXK4_HIRRU</name>
<dbReference type="SUPFAM" id="SSF56968">
    <property type="entry name" value="Lipovitellin-phosvitin complex, beta-sheet shell regions"/>
    <property type="match status" value="1"/>
</dbReference>
<keyword evidence="4" id="KW-0256">Endoplasmic reticulum</keyword>
<dbReference type="InterPro" id="IPR011030">
    <property type="entry name" value="Lipovitellin_superhlx_dom"/>
</dbReference>
<dbReference type="InterPro" id="IPR045811">
    <property type="entry name" value="MTP_lip-bd"/>
</dbReference>
<dbReference type="Gene3D" id="1.25.10.20">
    <property type="entry name" value="Vitellinogen, superhelical"/>
    <property type="match status" value="1"/>
</dbReference>
<dbReference type="SMART" id="SM00638">
    <property type="entry name" value="LPD_N"/>
    <property type="match status" value="1"/>
</dbReference>
<dbReference type="GO" id="GO:0016323">
    <property type="term" value="C:basolateral plasma membrane"/>
    <property type="evidence" value="ECO:0007669"/>
    <property type="project" value="TreeGrafter"/>
</dbReference>
<dbReference type="InterPro" id="IPR015816">
    <property type="entry name" value="Vitellinogen_b-sht_N"/>
</dbReference>
<comment type="subcellular location">
    <subcellularLocation>
        <location evidence="1">Endoplasmic reticulum</location>
    </subcellularLocation>
</comment>
<proteinExistence type="predicted"/>
<keyword evidence="2" id="KW-0813">Transport</keyword>
<dbReference type="Pfam" id="PF19444">
    <property type="entry name" value="MTP_lip_bd"/>
    <property type="match status" value="1"/>
</dbReference>
<evidence type="ECO:0000256" key="5">
    <source>
        <dbReference type="PROSITE-ProRule" id="PRU00557"/>
    </source>
</evidence>
<evidence type="ECO:0000256" key="4">
    <source>
        <dbReference type="ARBA" id="ARBA00022824"/>
    </source>
</evidence>
<evidence type="ECO:0000256" key="3">
    <source>
        <dbReference type="ARBA" id="ARBA00022729"/>
    </source>
</evidence>
<feature type="region of interest" description="Disordered" evidence="6">
    <location>
        <begin position="159"/>
        <end position="179"/>
    </location>
</feature>
<dbReference type="AlphaFoldDB" id="A0A3M0KXK4"/>
<dbReference type="Pfam" id="PF01347">
    <property type="entry name" value="Vitellogenin_N"/>
    <property type="match status" value="2"/>
</dbReference>
<evidence type="ECO:0000256" key="6">
    <source>
        <dbReference type="SAM" id="MobiDB-lite"/>
    </source>
</evidence>
<dbReference type="PROSITE" id="PS51211">
    <property type="entry name" value="VITELLOGENIN"/>
    <property type="match status" value="1"/>
</dbReference>
<dbReference type="GO" id="GO:0008289">
    <property type="term" value="F:lipid binding"/>
    <property type="evidence" value="ECO:0007669"/>
    <property type="project" value="InterPro"/>
</dbReference>
<sequence>MQDLAPGLIKHHLIGLCPSIQAFQVSLRSPPPFQQNDISSQLSVICKISSERLNTLLQVVNENIEQSWPQHRALRDTTGGWLPAGCSTVHHHSLGPAMPPGPDPAKSAPVQATGCQLFQECAVRDSVKGLAQSQIDSIHSLSSIHQVGHLVIKGDQVHDLKAQHQPEEEESQDRTGGSPVEIALSPEAQAELQQPVFISWNSGKVRAFYGNEAENILISNLKRGIISLFQLQPHAGTTVEIFGVEWQPSSRSQYVVKDSLLQSVLAEESHTVAPALRSRSGIKITSRQQLQLVSSAMPGLAEVSGESLKDVLAGTEARSQPLGMASLFFRRVCTHCPLLRAFLKAFDRQRVKTDTSKVATTWQFQRFIQMLRSAKKRDVLQLLRRAPEETRPFLVEVAVATQSVASLAALSDFLDFSKESKPLLEKFLYTAALSLQPSGELLHLVLDKLDGKQLAPETWETGIIAVGSLVGKLCQQKLCGLQVVERGVETILRGLRGAEEESEVVIYLLALGNAMLPETIPTLLEHTEDGPTAVTAAATSALQRFPAPHICSKVKRAMRRVFHQKRKSYDKTCRLAAAEILLDNHPLPMDVINILLATNEMETEMATFLLLKIQNSFRDHHHLAKKVMKDIMGDPRINNYNFFSKVGISSSFSGPMTGASMKDTDPMALSEVTQDLTSTFGLDLLFLEGGFLRKSVSDFSLLSHGQRLRAAQVTFEAQGMESMMGENLSEGEEEPELMAGMSATFFDVQLRPIIFFRGYTDLMAKVLLSRGEPTSIVRGNLLLMDHHQVIPLQSGLQVTIKLQGGLGLDISADMDVSIWEQEVKTSVTARGSLAMDFQAELDSPFLQATLRSQTEAETSIHFDTKLRFSSSPVLMCLQLREEQVPYRHRFPDPLYYYPPQILHIDSVILLLMIPIGILQRPLGVC</sequence>
<dbReference type="STRING" id="333673.A0A3M0KXK4"/>
<dbReference type="GO" id="GO:0005783">
    <property type="term" value="C:endoplasmic reticulum"/>
    <property type="evidence" value="ECO:0007669"/>
    <property type="project" value="UniProtKB-SubCell"/>
</dbReference>
<dbReference type="OrthoDB" id="5865932at2759"/>
<dbReference type="SUPFAM" id="SSF48431">
    <property type="entry name" value="Lipovitellin-phosvitin complex, superhelical domain"/>
    <property type="match status" value="1"/>
</dbReference>
<keyword evidence="3" id="KW-0732">Signal</keyword>
<evidence type="ECO:0000313" key="8">
    <source>
        <dbReference type="EMBL" id="RMC11847.1"/>
    </source>
</evidence>
<dbReference type="Proteomes" id="UP000269221">
    <property type="component" value="Unassembled WGS sequence"/>
</dbReference>
<evidence type="ECO:0000259" key="7">
    <source>
        <dbReference type="PROSITE" id="PS51211"/>
    </source>
</evidence>